<dbReference type="Pfam" id="PF00704">
    <property type="entry name" value="Glyco_hydro_18"/>
    <property type="match status" value="1"/>
</dbReference>
<keyword evidence="2" id="KW-1133">Transmembrane helix</keyword>
<dbReference type="RefSeq" id="WP_176757839.1">
    <property type="nucleotide sequence ID" value="NZ_FMZA01000006.1"/>
</dbReference>
<protein>
    <submittedName>
        <fullName evidence="4">Glycosyl hydrolases family 18</fullName>
    </submittedName>
</protein>
<feature type="compositionally biased region" description="Basic and acidic residues" evidence="1">
    <location>
        <begin position="100"/>
        <end position="110"/>
    </location>
</feature>
<dbReference type="InterPro" id="IPR011583">
    <property type="entry name" value="Chitinase_II/V-like_cat"/>
</dbReference>
<dbReference type="STRING" id="1236220.SAMN04488112_10613"/>
<feature type="transmembrane region" description="Helical" evidence="2">
    <location>
        <begin position="29"/>
        <end position="47"/>
    </location>
</feature>
<evidence type="ECO:0000313" key="4">
    <source>
        <dbReference type="EMBL" id="SDC31046.1"/>
    </source>
</evidence>
<accession>A0A1G6KL34</accession>
<keyword evidence="2" id="KW-0472">Membrane</keyword>
<name>A0A1G6KL34_9BACL</name>
<dbReference type="InterPro" id="IPR029070">
    <property type="entry name" value="Chitinase_insertion_sf"/>
</dbReference>
<reference evidence="4 5" key="1">
    <citation type="submission" date="2016-10" db="EMBL/GenBank/DDBJ databases">
        <authorList>
            <person name="de Groot N.N."/>
        </authorList>
    </citation>
    <scope>NUCLEOTIDE SEQUENCE [LARGE SCALE GENOMIC DNA]</scope>
    <source>
        <strain evidence="4 5">DSM 45514</strain>
    </source>
</reference>
<dbReference type="GO" id="GO:0005975">
    <property type="term" value="P:carbohydrate metabolic process"/>
    <property type="evidence" value="ECO:0007669"/>
    <property type="project" value="InterPro"/>
</dbReference>
<sequence length="487" mass="56871">MRNQYHLQGSKPETDVPAPSSRRRRNRRILTVLIVLFLLVGLGGRWADGFFHWNGERETSKTLQRAEKRTEHHPSRDTSSDEEPADWWDPSDPNTAAQADPEKETPRDQKIQAPPATGPSHRIPHNNWHNPDMNRHHSFSPRKSPEHHIPARLHPPDLSPVASPNNRQMQLSVRFPYWDEKKALDRLEKMAEQIDELNYPWLDVQANGTLRLRHGSEKLPARIRSIVDKHRMRQLPVIGSQYAPGQIHRLLQDPKKRDMLTREILRWVEHYGYDGVEIQFQPLLPQDRKSFVEFVQNLSRHLHEKDRWLSIAVHPKTNDAGISPVQQAQDWKSLGEAADSVKIMAYHYSWNKEGPSAPLSWMEQVLNYALQTIPAKKINVSLSGHGYIWSDPDQLAPLSYSEAQRLIRHHQLNVHRGKSGEPWFRYRDDGETWIGYYQDAIGYRTKFQLLKKQYPKLGGITHWYLGAEDPKIWRMIEQENRKPSKKK</sequence>
<evidence type="ECO:0000256" key="2">
    <source>
        <dbReference type="SAM" id="Phobius"/>
    </source>
</evidence>
<dbReference type="GO" id="GO:0008061">
    <property type="term" value="F:chitin binding"/>
    <property type="evidence" value="ECO:0007669"/>
    <property type="project" value="InterPro"/>
</dbReference>
<evidence type="ECO:0000259" key="3">
    <source>
        <dbReference type="PROSITE" id="PS51910"/>
    </source>
</evidence>
<dbReference type="Gene3D" id="3.10.50.10">
    <property type="match status" value="1"/>
</dbReference>
<organism evidence="4 5">
    <name type="scientific">Melghirimyces thermohalophilus</name>
    <dbReference type="NCBI Taxonomy" id="1236220"/>
    <lineage>
        <taxon>Bacteria</taxon>
        <taxon>Bacillati</taxon>
        <taxon>Bacillota</taxon>
        <taxon>Bacilli</taxon>
        <taxon>Bacillales</taxon>
        <taxon>Thermoactinomycetaceae</taxon>
        <taxon>Melghirimyces</taxon>
    </lineage>
</organism>
<dbReference type="SMART" id="SM00636">
    <property type="entry name" value="Glyco_18"/>
    <property type="match status" value="1"/>
</dbReference>
<dbReference type="PROSITE" id="PS51910">
    <property type="entry name" value="GH18_2"/>
    <property type="match status" value="1"/>
</dbReference>
<dbReference type="AlphaFoldDB" id="A0A1G6KL34"/>
<feature type="region of interest" description="Disordered" evidence="1">
    <location>
        <begin position="1"/>
        <end position="23"/>
    </location>
</feature>
<feature type="domain" description="GH18" evidence="3">
    <location>
        <begin position="172"/>
        <end position="483"/>
    </location>
</feature>
<dbReference type="Proteomes" id="UP000199387">
    <property type="component" value="Unassembled WGS sequence"/>
</dbReference>
<evidence type="ECO:0000256" key="1">
    <source>
        <dbReference type="SAM" id="MobiDB-lite"/>
    </source>
</evidence>
<evidence type="ECO:0000313" key="5">
    <source>
        <dbReference type="Proteomes" id="UP000199387"/>
    </source>
</evidence>
<dbReference type="GO" id="GO:0016787">
    <property type="term" value="F:hydrolase activity"/>
    <property type="evidence" value="ECO:0007669"/>
    <property type="project" value="UniProtKB-KW"/>
</dbReference>
<dbReference type="EMBL" id="FMZA01000006">
    <property type="protein sequence ID" value="SDC31046.1"/>
    <property type="molecule type" value="Genomic_DNA"/>
</dbReference>
<proteinExistence type="predicted"/>
<keyword evidence="2" id="KW-0812">Transmembrane</keyword>
<keyword evidence="5" id="KW-1185">Reference proteome</keyword>
<dbReference type="PANTHER" id="PTHR46066:SF2">
    <property type="entry name" value="CHITINASE DOMAIN-CONTAINING PROTEIN 1"/>
    <property type="match status" value="1"/>
</dbReference>
<dbReference type="SUPFAM" id="SSF51445">
    <property type="entry name" value="(Trans)glycosidases"/>
    <property type="match status" value="1"/>
</dbReference>
<dbReference type="PANTHER" id="PTHR46066">
    <property type="entry name" value="CHITINASE DOMAIN-CONTAINING PROTEIN 1 FAMILY MEMBER"/>
    <property type="match status" value="1"/>
</dbReference>
<gene>
    <name evidence="4" type="ORF">SAMN04488112_10613</name>
</gene>
<dbReference type="InterPro" id="IPR017853">
    <property type="entry name" value="GH"/>
</dbReference>
<keyword evidence="4" id="KW-0378">Hydrolase</keyword>
<feature type="region of interest" description="Disordered" evidence="1">
    <location>
        <begin position="62"/>
        <end position="164"/>
    </location>
</feature>
<dbReference type="Gene3D" id="3.20.20.80">
    <property type="entry name" value="Glycosidases"/>
    <property type="match status" value="1"/>
</dbReference>
<feature type="compositionally biased region" description="Basic and acidic residues" evidence="1">
    <location>
        <begin position="62"/>
        <end position="79"/>
    </location>
</feature>
<dbReference type="InterPro" id="IPR001223">
    <property type="entry name" value="Glyco_hydro18_cat"/>
</dbReference>